<name>A0A066WHB7_TILAU</name>
<feature type="signal peptide" evidence="1">
    <location>
        <begin position="1"/>
        <end position="21"/>
    </location>
</feature>
<evidence type="ECO:0000313" key="3">
    <source>
        <dbReference type="Proteomes" id="UP000027361"/>
    </source>
</evidence>
<evidence type="ECO:0000256" key="1">
    <source>
        <dbReference type="SAM" id="SignalP"/>
    </source>
</evidence>
<proteinExistence type="predicted"/>
<dbReference type="AlphaFoldDB" id="A0A066WHB7"/>
<sequence>MMSTSLKSLATLAFAAGLGLSTDAPAIKKRCTRPTKAKLGKSFDCALIFFFEKEDRSRVTADPNFHGDEKEGHLPTASISCWRTRRSPSTSVTSRVARRCVMNDSSVNFTRVLFADELEAAASAVAPTPRPSTAAATRRRVWEPLADEIANEQVPQFAFFAPDLLNDSHNTNTYAGKWLGGFYSKYERFFTGTNTVFHLVFDETGSYTTANSVYSVMFGGTVDSSKNCGRSSLQSANANAVPFAGTTRHTQLCG</sequence>
<dbReference type="RefSeq" id="XP_013246201.1">
    <property type="nucleotide sequence ID" value="XM_013390747.1"/>
</dbReference>
<keyword evidence="1" id="KW-0732">Signal</keyword>
<feature type="chain" id="PRO_5001629066" evidence="1">
    <location>
        <begin position="22"/>
        <end position="254"/>
    </location>
</feature>
<comment type="caution">
    <text evidence="2">The sequence shown here is derived from an EMBL/GenBank/DDBJ whole genome shotgun (WGS) entry which is preliminary data.</text>
</comment>
<keyword evidence="3" id="KW-1185">Reference proteome</keyword>
<reference evidence="2 3" key="1">
    <citation type="submission" date="2014-05" db="EMBL/GenBank/DDBJ databases">
        <title>Draft genome sequence of a rare smut relative, Tilletiaria anomala UBC 951.</title>
        <authorList>
            <consortium name="DOE Joint Genome Institute"/>
            <person name="Toome M."/>
            <person name="Kuo A."/>
            <person name="Henrissat B."/>
            <person name="Lipzen A."/>
            <person name="Tritt A."/>
            <person name="Yoshinaga Y."/>
            <person name="Zane M."/>
            <person name="Barry K."/>
            <person name="Grigoriev I.V."/>
            <person name="Spatafora J.W."/>
            <person name="Aimea M.C."/>
        </authorList>
    </citation>
    <scope>NUCLEOTIDE SEQUENCE [LARGE SCALE GENOMIC DNA]</scope>
    <source>
        <strain evidence="2 3">UBC 951</strain>
    </source>
</reference>
<dbReference type="STRING" id="1037660.A0A066WHB7"/>
<organism evidence="2 3">
    <name type="scientific">Tilletiaria anomala (strain ATCC 24038 / CBS 436.72 / UBC 951)</name>
    <dbReference type="NCBI Taxonomy" id="1037660"/>
    <lineage>
        <taxon>Eukaryota</taxon>
        <taxon>Fungi</taxon>
        <taxon>Dikarya</taxon>
        <taxon>Basidiomycota</taxon>
        <taxon>Ustilaginomycotina</taxon>
        <taxon>Exobasidiomycetes</taxon>
        <taxon>Georgefischeriales</taxon>
        <taxon>Tilletiariaceae</taxon>
        <taxon>Tilletiaria</taxon>
    </lineage>
</organism>
<dbReference type="HOGENOM" id="CLU_1094923_0_0_1"/>
<dbReference type="Proteomes" id="UP000027361">
    <property type="component" value="Unassembled WGS sequence"/>
</dbReference>
<evidence type="ECO:0000313" key="2">
    <source>
        <dbReference type="EMBL" id="KDN53362.1"/>
    </source>
</evidence>
<accession>A0A066WHB7</accession>
<gene>
    <name evidence="2" type="ORF">K437DRAFT_271594</name>
</gene>
<dbReference type="OrthoDB" id="5135119at2759"/>
<dbReference type="GeneID" id="25266283"/>
<dbReference type="InParanoid" id="A0A066WHB7"/>
<dbReference type="EMBL" id="JMSN01000002">
    <property type="protein sequence ID" value="KDN53362.1"/>
    <property type="molecule type" value="Genomic_DNA"/>
</dbReference>
<protein>
    <submittedName>
        <fullName evidence="2">Uncharacterized protein</fullName>
    </submittedName>
</protein>